<comment type="caution">
    <text evidence="1">The sequence shown here is derived from an EMBL/GenBank/DDBJ whole genome shotgun (WGS) entry which is preliminary data.</text>
</comment>
<dbReference type="EMBL" id="JABAGO010000006">
    <property type="protein sequence ID" value="NME97759.1"/>
    <property type="molecule type" value="Genomic_DNA"/>
</dbReference>
<proteinExistence type="predicted"/>
<dbReference type="Proteomes" id="UP000561326">
    <property type="component" value="Unassembled WGS sequence"/>
</dbReference>
<name>A0A848CTS7_ANEAE</name>
<evidence type="ECO:0000313" key="1">
    <source>
        <dbReference type="EMBL" id="NME97759.1"/>
    </source>
</evidence>
<dbReference type="GeneID" id="92841362"/>
<reference evidence="1 2" key="1">
    <citation type="submission" date="2020-04" db="EMBL/GenBank/DDBJ databases">
        <authorList>
            <person name="Hitch T.C.A."/>
            <person name="Wylensek D."/>
            <person name="Clavel T."/>
        </authorList>
    </citation>
    <scope>NUCLEOTIDE SEQUENCE [LARGE SCALE GENOMIC DNA]</scope>
    <source>
        <strain evidence="1 2">WB01_D5_05</strain>
    </source>
</reference>
<gene>
    <name evidence="1" type="ORF">HF838_05725</name>
</gene>
<protein>
    <submittedName>
        <fullName evidence="1">Uncharacterized protein</fullName>
    </submittedName>
</protein>
<evidence type="ECO:0000313" key="2">
    <source>
        <dbReference type="Proteomes" id="UP000561326"/>
    </source>
</evidence>
<sequence>MKELWWTRLFHRRCAIQERTEAVREWPNEREIMLILHTLKEQTDRAYDSCTIDREAYDASRHFLVLLDMVLPYAFITPFVLQKRIIMLIIEDAPDVLTPYLQLGEERQRGVRWEFLHALRCMMAELQRIVVSIQECEREAFTYQAAFIANGYKNSKTHL</sequence>
<organism evidence="1 2">
    <name type="scientific">Aneurinibacillus aneurinilyticus</name>
    <name type="common">Bacillus aneurinolyticus</name>
    <dbReference type="NCBI Taxonomy" id="1391"/>
    <lineage>
        <taxon>Bacteria</taxon>
        <taxon>Bacillati</taxon>
        <taxon>Bacillota</taxon>
        <taxon>Bacilli</taxon>
        <taxon>Bacillales</taxon>
        <taxon>Paenibacillaceae</taxon>
        <taxon>Aneurinibacillus group</taxon>
        <taxon>Aneurinibacillus</taxon>
    </lineage>
</organism>
<dbReference type="RefSeq" id="WP_040304656.1">
    <property type="nucleotide sequence ID" value="NZ_CABKST010000254.1"/>
</dbReference>
<dbReference type="OrthoDB" id="2680437at2"/>
<dbReference type="AlphaFoldDB" id="A0A848CTS7"/>
<accession>A0A848CTS7</accession>